<dbReference type="InterPro" id="IPR003724">
    <property type="entry name" value="CblAdoTrfase_CobA"/>
</dbReference>
<dbReference type="AlphaFoldDB" id="A0A174GK16"/>
<dbReference type="PANTHER" id="PTHR46638">
    <property type="entry name" value="CORRINOID ADENOSYLTRANSFERASE"/>
    <property type="match status" value="1"/>
</dbReference>
<dbReference type="GO" id="GO:0009236">
    <property type="term" value="P:cobalamin biosynthetic process"/>
    <property type="evidence" value="ECO:0007669"/>
    <property type="project" value="InterPro"/>
</dbReference>
<protein>
    <submittedName>
        <fullName evidence="1">ATP:corrinoid adenosyltransferase</fullName>
        <ecNumber evidence="1">2.5.1.17</ecNumber>
    </submittedName>
</protein>
<evidence type="ECO:0000313" key="1">
    <source>
        <dbReference type="EMBL" id="CUO61310.1"/>
    </source>
</evidence>
<dbReference type="CDD" id="cd00561">
    <property type="entry name" value="CobA_ACA"/>
    <property type="match status" value="1"/>
</dbReference>
<evidence type="ECO:0000313" key="2">
    <source>
        <dbReference type="Proteomes" id="UP000095594"/>
    </source>
</evidence>
<dbReference type="Proteomes" id="UP000095594">
    <property type="component" value="Unassembled WGS sequence"/>
</dbReference>
<dbReference type="EC" id="2.5.1.17" evidence="1"/>
<dbReference type="PIRSF" id="PIRSF015617">
    <property type="entry name" value="Adensltrnsf_CobA"/>
    <property type="match status" value="1"/>
</dbReference>
<accession>A0A174GK16</accession>
<keyword evidence="1" id="KW-0808">Transferase</keyword>
<dbReference type="InterPro" id="IPR027417">
    <property type="entry name" value="P-loop_NTPase"/>
</dbReference>
<dbReference type="SUPFAM" id="SSF52540">
    <property type="entry name" value="P-loop containing nucleoside triphosphate hydrolases"/>
    <property type="match status" value="1"/>
</dbReference>
<reference evidence="1 2" key="1">
    <citation type="submission" date="2015-09" db="EMBL/GenBank/DDBJ databases">
        <authorList>
            <consortium name="Pathogen Informatics"/>
        </authorList>
    </citation>
    <scope>NUCLEOTIDE SEQUENCE [LARGE SCALE GENOMIC DNA]</scope>
    <source>
        <strain evidence="1 2">2789STDY5834856</strain>
    </source>
</reference>
<name>A0A174GK16_9CLOT</name>
<organism evidence="1 2">
    <name type="scientific">Clostridium disporicum</name>
    <dbReference type="NCBI Taxonomy" id="84024"/>
    <lineage>
        <taxon>Bacteria</taxon>
        <taxon>Bacillati</taxon>
        <taxon>Bacillota</taxon>
        <taxon>Clostridia</taxon>
        <taxon>Eubacteriales</taxon>
        <taxon>Clostridiaceae</taxon>
        <taxon>Clostridium</taxon>
    </lineage>
</organism>
<dbReference type="Pfam" id="PF02572">
    <property type="entry name" value="CobA_CobO_BtuR"/>
    <property type="match status" value="1"/>
</dbReference>
<dbReference type="Gene3D" id="3.40.50.300">
    <property type="entry name" value="P-loop containing nucleotide triphosphate hydrolases"/>
    <property type="match status" value="1"/>
</dbReference>
<dbReference type="EMBL" id="CYZX01000011">
    <property type="protein sequence ID" value="CUO61310.1"/>
    <property type="molecule type" value="Genomic_DNA"/>
</dbReference>
<dbReference type="PANTHER" id="PTHR46638:SF1">
    <property type="entry name" value="CORRINOID ADENOSYLTRANSFERASE"/>
    <property type="match status" value="1"/>
</dbReference>
<dbReference type="GO" id="GO:0005524">
    <property type="term" value="F:ATP binding"/>
    <property type="evidence" value="ECO:0007669"/>
    <property type="project" value="InterPro"/>
</dbReference>
<gene>
    <name evidence="1" type="primary">btuR</name>
    <name evidence="1" type="ORF">ERS852471_01896</name>
</gene>
<sequence length="178" mass="20085">MKLEKGLVQVYTGNGKGKTTASIGLGIRAYGNGLKVIMIQFLKSGITGELNVLNNLGENFKVYRFEKEKDFTWNLTDEQKEELKKEITEGFDFAKKVVKEDLCDMLILDEVMASVNGGYIKEDDVVKLIENKPENMEIVLTGRNVPKSIADKSDLITEMKDIKHYFNKGVPARKGIEF</sequence>
<proteinExistence type="predicted"/>
<dbReference type="GO" id="GO:0008817">
    <property type="term" value="F:corrinoid adenosyltransferase activity"/>
    <property type="evidence" value="ECO:0007669"/>
    <property type="project" value="UniProtKB-EC"/>
</dbReference>